<dbReference type="InterPro" id="IPR036249">
    <property type="entry name" value="Thioredoxin-like_sf"/>
</dbReference>
<dbReference type="CDD" id="cd02966">
    <property type="entry name" value="TlpA_like_family"/>
    <property type="match status" value="1"/>
</dbReference>
<keyword evidence="2" id="KW-0201">Cytochrome c-type biogenesis</keyword>
<dbReference type="InterPro" id="IPR050553">
    <property type="entry name" value="Thioredoxin_ResA/DsbE_sf"/>
</dbReference>
<evidence type="ECO:0000256" key="3">
    <source>
        <dbReference type="ARBA" id="ARBA00023157"/>
    </source>
</evidence>
<dbReference type="EMBL" id="SUYC01000010">
    <property type="protein sequence ID" value="MBE6271268.1"/>
    <property type="molecule type" value="Genomic_DNA"/>
</dbReference>
<dbReference type="GO" id="GO:0016491">
    <property type="term" value="F:oxidoreductase activity"/>
    <property type="evidence" value="ECO:0007669"/>
    <property type="project" value="InterPro"/>
</dbReference>
<proteinExistence type="predicted"/>
<name>A0A9D5P101_XYLRU</name>
<dbReference type="Gene3D" id="3.40.30.10">
    <property type="entry name" value="Glutaredoxin"/>
    <property type="match status" value="1"/>
</dbReference>
<comment type="caution">
    <text evidence="7">The sequence shown here is derived from an EMBL/GenBank/DDBJ whole genome shotgun (WGS) entry which is preliminary data.</text>
</comment>
<gene>
    <name evidence="7" type="ORF">E7101_09995</name>
</gene>
<dbReference type="Pfam" id="PF08534">
    <property type="entry name" value="Redoxin"/>
    <property type="match status" value="1"/>
</dbReference>
<keyword evidence="4" id="KW-0676">Redox-active center</keyword>
<dbReference type="Proteomes" id="UP000806522">
    <property type="component" value="Unassembled WGS sequence"/>
</dbReference>
<evidence type="ECO:0000256" key="2">
    <source>
        <dbReference type="ARBA" id="ARBA00022748"/>
    </source>
</evidence>
<protein>
    <submittedName>
        <fullName evidence="7">TlpA family protein disulfide reductase</fullName>
    </submittedName>
</protein>
<comment type="subcellular location">
    <subcellularLocation>
        <location evidence="1">Cell envelope</location>
    </subcellularLocation>
</comment>
<dbReference type="SUPFAM" id="SSF52833">
    <property type="entry name" value="Thioredoxin-like"/>
    <property type="match status" value="1"/>
</dbReference>
<organism evidence="7 8">
    <name type="scientific">Xylanibacter ruminicola</name>
    <name type="common">Prevotella ruminicola</name>
    <dbReference type="NCBI Taxonomy" id="839"/>
    <lineage>
        <taxon>Bacteria</taxon>
        <taxon>Pseudomonadati</taxon>
        <taxon>Bacteroidota</taxon>
        <taxon>Bacteroidia</taxon>
        <taxon>Bacteroidales</taxon>
        <taxon>Prevotellaceae</taxon>
        <taxon>Xylanibacter</taxon>
    </lineage>
</organism>
<evidence type="ECO:0000256" key="1">
    <source>
        <dbReference type="ARBA" id="ARBA00004196"/>
    </source>
</evidence>
<evidence type="ECO:0000313" key="8">
    <source>
        <dbReference type="Proteomes" id="UP000806522"/>
    </source>
</evidence>
<evidence type="ECO:0000259" key="6">
    <source>
        <dbReference type="PROSITE" id="PS51352"/>
    </source>
</evidence>
<dbReference type="GO" id="GO:0017004">
    <property type="term" value="P:cytochrome complex assembly"/>
    <property type="evidence" value="ECO:0007669"/>
    <property type="project" value="UniProtKB-KW"/>
</dbReference>
<keyword evidence="5" id="KW-0732">Signal</keyword>
<dbReference type="PANTHER" id="PTHR42852">
    <property type="entry name" value="THIOL:DISULFIDE INTERCHANGE PROTEIN DSBE"/>
    <property type="match status" value="1"/>
</dbReference>
<evidence type="ECO:0000313" key="7">
    <source>
        <dbReference type="EMBL" id="MBE6271268.1"/>
    </source>
</evidence>
<keyword evidence="3" id="KW-1015">Disulfide bond</keyword>
<dbReference type="PROSITE" id="PS51352">
    <property type="entry name" value="THIOREDOXIN_2"/>
    <property type="match status" value="1"/>
</dbReference>
<dbReference type="PANTHER" id="PTHR42852:SF6">
    <property type="entry name" value="THIOL:DISULFIDE INTERCHANGE PROTEIN DSBE"/>
    <property type="match status" value="1"/>
</dbReference>
<feature type="domain" description="Thioredoxin" evidence="6">
    <location>
        <begin position="37"/>
        <end position="176"/>
    </location>
</feature>
<evidence type="ECO:0000256" key="4">
    <source>
        <dbReference type="ARBA" id="ARBA00023284"/>
    </source>
</evidence>
<feature type="chain" id="PRO_5038932691" evidence="5">
    <location>
        <begin position="22"/>
        <end position="176"/>
    </location>
</feature>
<dbReference type="AlphaFoldDB" id="A0A9D5P101"/>
<evidence type="ECO:0000256" key="5">
    <source>
        <dbReference type="SAM" id="SignalP"/>
    </source>
</evidence>
<sequence>MKMKATLAALLLAGLALNAKAQTTDEDLDAKYATSLVQPGTVAPDFTMNTPDGKPFSLSSLKGKTVVLDFWASWCPDCRKDAPAVVKLYDTYHSDDVVFVGVSMDTDVAAWRKVAKQFGIEYLQVSELKKFHDTDISKAYGVKWIPSIVVVDPEGKVALATVVVDKLEQYLSQIKK</sequence>
<reference evidence="7" key="1">
    <citation type="submission" date="2019-04" db="EMBL/GenBank/DDBJ databases">
        <title>Evolution of Biomass-Degrading Anaerobic Consortia Revealed by Metagenomics.</title>
        <authorList>
            <person name="Peng X."/>
        </authorList>
    </citation>
    <scope>NUCLEOTIDE SEQUENCE</scope>
    <source>
        <strain evidence="7">SIG140</strain>
    </source>
</reference>
<dbReference type="InterPro" id="IPR013740">
    <property type="entry name" value="Redoxin"/>
</dbReference>
<dbReference type="InterPro" id="IPR013766">
    <property type="entry name" value="Thioredoxin_domain"/>
</dbReference>
<accession>A0A9D5P101</accession>
<dbReference type="GO" id="GO:0030313">
    <property type="term" value="C:cell envelope"/>
    <property type="evidence" value="ECO:0007669"/>
    <property type="project" value="UniProtKB-SubCell"/>
</dbReference>
<feature type="signal peptide" evidence="5">
    <location>
        <begin position="1"/>
        <end position="21"/>
    </location>
</feature>